<reference evidence="3 4" key="1">
    <citation type="submission" date="2016-11" db="EMBL/GenBank/DDBJ databases">
        <authorList>
            <person name="Jaros S."/>
            <person name="Januszkiewicz K."/>
            <person name="Wedrychowicz H."/>
        </authorList>
    </citation>
    <scope>NUCLEOTIDE SEQUENCE [LARGE SCALE GENOMIC DNA]</scope>
    <source>
        <strain evidence="3 4">DSM 8605</strain>
    </source>
</reference>
<protein>
    <submittedName>
        <fullName evidence="3">Peptidase_C39 like family protein</fullName>
    </submittedName>
</protein>
<dbReference type="Gene3D" id="3.90.70.10">
    <property type="entry name" value="Cysteine proteinases"/>
    <property type="match status" value="1"/>
</dbReference>
<evidence type="ECO:0000259" key="2">
    <source>
        <dbReference type="Pfam" id="PF13529"/>
    </source>
</evidence>
<dbReference type="OrthoDB" id="791575at2"/>
<keyword evidence="1" id="KW-0472">Membrane</keyword>
<dbReference type="RefSeq" id="WP_073338363.1">
    <property type="nucleotide sequence ID" value="NZ_FQXM01000010.1"/>
</dbReference>
<dbReference type="InterPro" id="IPR039564">
    <property type="entry name" value="Peptidase_C39-like"/>
</dbReference>
<dbReference type="Proteomes" id="UP000184447">
    <property type="component" value="Unassembled WGS sequence"/>
</dbReference>
<organism evidence="3 4">
    <name type="scientific">Clostridium grantii DSM 8605</name>
    <dbReference type="NCBI Taxonomy" id="1121316"/>
    <lineage>
        <taxon>Bacteria</taxon>
        <taxon>Bacillati</taxon>
        <taxon>Bacillota</taxon>
        <taxon>Clostridia</taxon>
        <taxon>Eubacteriales</taxon>
        <taxon>Clostridiaceae</taxon>
        <taxon>Clostridium</taxon>
    </lineage>
</organism>
<dbReference type="AlphaFoldDB" id="A0A1M5V4L3"/>
<feature type="transmembrane region" description="Helical" evidence="1">
    <location>
        <begin position="12"/>
        <end position="33"/>
    </location>
</feature>
<dbReference type="Pfam" id="PF13529">
    <property type="entry name" value="Peptidase_C39_2"/>
    <property type="match status" value="1"/>
</dbReference>
<dbReference type="STRING" id="1121316.SAMN02745207_02075"/>
<sequence>MKKKLGLWRKTLLGFAFLVLILLAIGFKIYFVAPIKVEKVSYIDDYKTISLEFDTDIILDSKTKEGIYITDSKGVHIPLSFHLNENSRTLIIKPFDKPYSLGQNYILMVNEVQGRWFGNIKEPMLQSFNISKLPVDESYGLGKFITEKVDNDKDYYWYVDQATTGEYAGTNCGPASAEMIGKWVDENFKGTAKEARELDYGDDGGWYTENIKNYLDKFNIKSKIISNVTKSSMISYLKNGNILLLGIKAGEISFNDPSNKQHKDRFYWVSAGHFIIVKGYIVVDKVIYFEVYDPNSWYETYDDGSLMGINRYYKADEVVKASKVWYDKLLLVEPN</sequence>
<name>A0A1M5V4L3_9CLOT</name>
<dbReference type="EMBL" id="FQXM01000010">
    <property type="protein sequence ID" value="SHH70165.1"/>
    <property type="molecule type" value="Genomic_DNA"/>
</dbReference>
<proteinExistence type="predicted"/>
<keyword evidence="4" id="KW-1185">Reference proteome</keyword>
<accession>A0A1M5V4L3</accession>
<keyword evidence="1" id="KW-0812">Transmembrane</keyword>
<evidence type="ECO:0000313" key="4">
    <source>
        <dbReference type="Proteomes" id="UP000184447"/>
    </source>
</evidence>
<gene>
    <name evidence="3" type="ORF">SAMN02745207_02075</name>
</gene>
<evidence type="ECO:0000313" key="3">
    <source>
        <dbReference type="EMBL" id="SHH70165.1"/>
    </source>
</evidence>
<keyword evidence="1" id="KW-1133">Transmembrane helix</keyword>
<evidence type="ECO:0000256" key="1">
    <source>
        <dbReference type="SAM" id="Phobius"/>
    </source>
</evidence>
<feature type="domain" description="Peptidase C39-like" evidence="2">
    <location>
        <begin position="164"/>
        <end position="295"/>
    </location>
</feature>